<dbReference type="Proteomes" id="UP000011991">
    <property type="component" value="Unassembled WGS sequence"/>
</dbReference>
<gene>
    <name evidence="1" type="ORF">RMSM_05276</name>
</gene>
<organism evidence="1 2">
    <name type="scientific">Rhodopirellula maiorica SM1</name>
    <dbReference type="NCBI Taxonomy" id="1265738"/>
    <lineage>
        <taxon>Bacteria</taxon>
        <taxon>Pseudomonadati</taxon>
        <taxon>Planctomycetota</taxon>
        <taxon>Planctomycetia</taxon>
        <taxon>Pirellulales</taxon>
        <taxon>Pirellulaceae</taxon>
        <taxon>Novipirellula</taxon>
    </lineage>
</organism>
<dbReference type="EMBL" id="ANOG01000746">
    <property type="protein sequence ID" value="EMI17799.1"/>
    <property type="molecule type" value="Genomic_DNA"/>
</dbReference>
<evidence type="ECO:0000313" key="1">
    <source>
        <dbReference type="EMBL" id="EMI17799.1"/>
    </source>
</evidence>
<sequence>MGKKQVPRTGGSSVCFGRDRGLFSLRADNPISDSCASRDVDKGRTSLVQSFQRIAQ</sequence>
<proteinExistence type="predicted"/>
<evidence type="ECO:0000313" key="2">
    <source>
        <dbReference type="Proteomes" id="UP000011991"/>
    </source>
</evidence>
<dbReference type="PATRIC" id="fig|1265738.3.peg.5294"/>
<dbReference type="AlphaFoldDB" id="M5RV42"/>
<reference evidence="1 2" key="1">
    <citation type="journal article" date="2013" name="Mar. Genomics">
        <title>Expression of sulfatases in Rhodopirellula baltica and the diversity of sulfatases in the genus Rhodopirellula.</title>
        <authorList>
            <person name="Wegner C.E."/>
            <person name="Richter-Heitmann T."/>
            <person name="Klindworth A."/>
            <person name="Klockow C."/>
            <person name="Richter M."/>
            <person name="Achstetter T."/>
            <person name="Glockner F.O."/>
            <person name="Harder J."/>
        </authorList>
    </citation>
    <scope>NUCLEOTIDE SEQUENCE [LARGE SCALE GENOMIC DNA]</scope>
    <source>
        <strain evidence="1 2">SM1</strain>
    </source>
</reference>
<name>M5RV42_9BACT</name>
<comment type="caution">
    <text evidence="1">The sequence shown here is derived from an EMBL/GenBank/DDBJ whole genome shotgun (WGS) entry which is preliminary data.</text>
</comment>
<keyword evidence="2" id="KW-1185">Reference proteome</keyword>
<accession>M5RV42</accession>
<protein>
    <submittedName>
        <fullName evidence="1">Uncharacterized protein</fullName>
    </submittedName>
</protein>